<evidence type="ECO:0000313" key="2">
    <source>
        <dbReference type="EMBL" id="CAD5213926.1"/>
    </source>
</evidence>
<reference evidence="2" key="2">
    <citation type="submission" date="2020-09" db="EMBL/GenBank/DDBJ databases">
        <authorList>
            <person name="Kikuchi T."/>
        </authorList>
    </citation>
    <scope>NUCLEOTIDE SEQUENCE</scope>
    <source>
        <strain evidence="2">Ka4C1</strain>
    </source>
</reference>
<dbReference type="Proteomes" id="UP000659654">
    <property type="component" value="Unassembled WGS sequence"/>
</dbReference>
<dbReference type="SUPFAM" id="SSF53850">
    <property type="entry name" value="Periplasmic binding protein-like II"/>
    <property type="match status" value="1"/>
</dbReference>
<dbReference type="EMBL" id="CAJFDI010000002">
    <property type="protein sequence ID" value="CAD5213926.1"/>
    <property type="molecule type" value="Genomic_DNA"/>
</dbReference>
<evidence type="ECO:0000313" key="3">
    <source>
        <dbReference type="Proteomes" id="UP000095284"/>
    </source>
</evidence>
<evidence type="ECO:0000313" key="4">
    <source>
        <dbReference type="Proteomes" id="UP000659654"/>
    </source>
</evidence>
<dbReference type="PANTHER" id="PTHR22714:SF7">
    <property type="entry name" value="SOLUTE-BINDING PROTEIN FAMILY 3_N-TERMINAL DOMAIN-CONTAINING PROTEIN"/>
    <property type="match status" value="1"/>
</dbReference>
<name>A0A1I7SCQ2_BURXY</name>
<evidence type="ECO:0000313" key="5">
    <source>
        <dbReference type="WBParaSite" id="BXY_1080400.1"/>
    </source>
</evidence>
<feature type="transmembrane region" description="Helical" evidence="1">
    <location>
        <begin position="107"/>
        <end position="125"/>
    </location>
</feature>
<protein>
    <submittedName>
        <fullName evidence="2">(pine wood nematode) hypothetical protein</fullName>
    </submittedName>
</protein>
<keyword evidence="1" id="KW-0472">Membrane</keyword>
<dbReference type="WBParaSite" id="BXY_1080400.1">
    <property type="protein sequence ID" value="BXY_1080400.1"/>
    <property type="gene ID" value="BXY_1080400"/>
</dbReference>
<keyword evidence="1" id="KW-1133">Transmembrane helix</keyword>
<reference evidence="5" key="1">
    <citation type="submission" date="2016-11" db="UniProtKB">
        <authorList>
            <consortium name="WormBaseParasite"/>
        </authorList>
    </citation>
    <scope>IDENTIFICATION</scope>
</reference>
<dbReference type="AlphaFoldDB" id="A0A1I7SCQ2"/>
<keyword evidence="4" id="KW-1185">Reference proteome</keyword>
<keyword evidence="1" id="KW-0812">Transmembrane</keyword>
<dbReference type="InterPro" id="IPR040128">
    <property type="entry name" value="T25E4.2-like"/>
</dbReference>
<proteinExistence type="predicted"/>
<dbReference type="PANTHER" id="PTHR22714">
    <property type="entry name" value="PROTEIN CBG02446-RELATED"/>
    <property type="match status" value="1"/>
</dbReference>
<sequence length="393" mass="46224">MTLLANTMNVDIRKVPAGVPENITDLQAYELQRYAVQNDTIDEEMMRYVEEGRADTIAYPFQRTRSRTERVLFSHKLYTAKLFLFHRHFHENESRQWSFFQVYDDRLWMLIGLILLAQMFFYVFHNAVEHGLDLRSIGDAFWYSIQIHLGRPVQGQHTTTAVRFNMVSVSFMHVAIVLGLYSSWIVSQRFHKHDELLSGWADVFQRLDKGNMYLALPKDDFFYERLMEAEAHPFTSLHELYQKKPSIIKFCPNQRECLSWANSSNALFPLLDESTLHRAMKFYCKIVPPKHPMLEMNARLIFKKGDEQLMEKFDEAIQKNEFMLKMIHNRYVSRIQEPPELCREKPSVDQPYQGLFTIYTCLMITASLACCIEILVAKRKCTPNAAFRSNSNK</sequence>
<dbReference type="Proteomes" id="UP000582659">
    <property type="component" value="Unassembled WGS sequence"/>
</dbReference>
<gene>
    <name evidence="2" type="ORF">BXYJ_LOCUS3274</name>
</gene>
<dbReference type="OrthoDB" id="10395222at2759"/>
<feature type="transmembrane region" description="Helical" evidence="1">
    <location>
        <begin position="166"/>
        <end position="186"/>
    </location>
</feature>
<evidence type="ECO:0000256" key="1">
    <source>
        <dbReference type="SAM" id="Phobius"/>
    </source>
</evidence>
<dbReference type="Proteomes" id="UP000095284">
    <property type="component" value="Unplaced"/>
</dbReference>
<accession>A0A1I7SCQ2</accession>
<organism evidence="3 5">
    <name type="scientific">Bursaphelenchus xylophilus</name>
    <name type="common">Pinewood nematode worm</name>
    <name type="synonym">Aphelenchoides xylophilus</name>
    <dbReference type="NCBI Taxonomy" id="6326"/>
    <lineage>
        <taxon>Eukaryota</taxon>
        <taxon>Metazoa</taxon>
        <taxon>Ecdysozoa</taxon>
        <taxon>Nematoda</taxon>
        <taxon>Chromadorea</taxon>
        <taxon>Rhabditida</taxon>
        <taxon>Tylenchina</taxon>
        <taxon>Tylenchomorpha</taxon>
        <taxon>Aphelenchoidea</taxon>
        <taxon>Aphelenchoididae</taxon>
        <taxon>Bursaphelenchus</taxon>
    </lineage>
</organism>
<dbReference type="EMBL" id="CAJFCV020000002">
    <property type="protein sequence ID" value="CAG9093693.1"/>
    <property type="molecule type" value="Genomic_DNA"/>
</dbReference>